<evidence type="ECO:0000313" key="2">
    <source>
        <dbReference type="Proteomes" id="UP000007463"/>
    </source>
</evidence>
<name>F2IJW0_FLUTR</name>
<dbReference type="Proteomes" id="UP000007463">
    <property type="component" value="Chromosome"/>
</dbReference>
<reference evidence="2" key="2">
    <citation type="submission" date="2011-02" db="EMBL/GenBank/DDBJ databases">
        <title>The complete genome of Fluviicola taffensis DSM 16823.</title>
        <authorList>
            <consortium name="US DOE Joint Genome Institute (JGI-PGF)"/>
            <person name="Lucas S."/>
            <person name="Copeland A."/>
            <person name="Lapidus A."/>
            <person name="Bruce D."/>
            <person name="Goodwin L."/>
            <person name="Pitluck S."/>
            <person name="Kyrpides N."/>
            <person name="Mavromatis K."/>
            <person name="Ivanova N."/>
            <person name="Mikhailova N."/>
            <person name="Pagani I."/>
            <person name="Chertkov O."/>
            <person name="Detter J.C."/>
            <person name="Han C."/>
            <person name="Tapia R."/>
            <person name="Land M."/>
            <person name="Hauser L."/>
            <person name="Markowitz V."/>
            <person name="Cheng J.-F."/>
            <person name="Hugenholtz P."/>
            <person name="Woyke T."/>
            <person name="Wu D."/>
            <person name="Tindall B."/>
            <person name="Pomrenke H.G."/>
            <person name="Brambilla E."/>
            <person name="Klenk H.-P."/>
            <person name="Eisen J.A."/>
        </authorList>
    </citation>
    <scope>NUCLEOTIDE SEQUENCE [LARGE SCALE GENOMIC DNA]</scope>
    <source>
        <strain evidence="2">DSM 16823 / RW262 / RW262</strain>
    </source>
</reference>
<gene>
    <name evidence="1" type="ordered locus">Fluta_3042</name>
</gene>
<keyword evidence="2" id="KW-1185">Reference proteome</keyword>
<dbReference type="AlphaFoldDB" id="F2IJW0"/>
<accession>F2IJW0</accession>
<dbReference type="KEGG" id="fte:Fluta_3042"/>
<organism evidence="1 2">
    <name type="scientific">Fluviicola taffensis (strain DSM 16823 / NCIMB 13979 / RW262)</name>
    <dbReference type="NCBI Taxonomy" id="755732"/>
    <lineage>
        <taxon>Bacteria</taxon>
        <taxon>Pseudomonadati</taxon>
        <taxon>Bacteroidota</taxon>
        <taxon>Flavobacteriia</taxon>
        <taxon>Flavobacteriales</taxon>
        <taxon>Crocinitomicaceae</taxon>
        <taxon>Fluviicola</taxon>
    </lineage>
</organism>
<protein>
    <submittedName>
        <fullName evidence="1">Uncharacterized protein</fullName>
    </submittedName>
</protein>
<dbReference type="EMBL" id="CP002542">
    <property type="protein sequence ID" value="AEA45019.1"/>
    <property type="molecule type" value="Genomic_DNA"/>
</dbReference>
<proteinExistence type="predicted"/>
<evidence type="ECO:0000313" key="1">
    <source>
        <dbReference type="EMBL" id="AEA45019.1"/>
    </source>
</evidence>
<sequence length="67" mass="8036">MFKVWIVYENYTERKQRRIVITLEAKGFTLKAYHEVNGLRHTKAYKGLQNLQKNAHNAREKNKILPH</sequence>
<dbReference type="HOGENOM" id="CLU_2806188_0_0_10"/>
<reference evidence="1 2" key="1">
    <citation type="journal article" date="2011" name="Stand. Genomic Sci.">
        <title>Complete genome sequence of the gliding freshwater bacterium Fluviicola taffensis type strain (RW262).</title>
        <authorList>
            <person name="Woyke T."/>
            <person name="Chertkov O."/>
            <person name="Lapidus A."/>
            <person name="Nolan M."/>
            <person name="Lucas S."/>
            <person name="Del Rio T.G."/>
            <person name="Tice H."/>
            <person name="Cheng J.F."/>
            <person name="Tapia R."/>
            <person name="Han C."/>
            <person name="Goodwin L."/>
            <person name="Pitluck S."/>
            <person name="Liolios K."/>
            <person name="Pagani I."/>
            <person name="Ivanova N."/>
            <person name="Huntemann M."/>
            <person name="Mavromatis K."/>
            <person name="Mikhailova N."/>
            <person name="Pati A."/>
            <person name="Chen A."/>
            <person name="Palaniappan K."/>
            <person name="Land M."/>
            <person name="Hauser L."/>
            <person name="Brambilla E.M."/>
            <person name="Rohde M."/>
            <person name="Mwirichia R."/>
            <person name="Sikorski J."/>
            <person name="Tindall B.J."/>
            <person name="Goker M."/>
            <person name="Bristow J."/>
            <person name="Eisen J.A."/>
            <person name="Markowitz V."/>
            <person name="Hugenholtz P."/>
            <person name="Klenk H.P."/>
            <person name="Kyrpides N.C."/>
        </authorList>
    </citation>
    <scope>NUCLEOTIDE SEQUENCE [LARGE SCALE GENOMIC DNA]</scope>
    <source>
        <strain evidence="2">DSM 16823 / RW262 / RW262</strain>
    </source>
</reference>